<dbReference type="EMBL" id="JBHSPW010000007">
    <property type="protein sequence ID" value="MFC5894607.1"/>
    <property type="molecule type" value="Genomic_DNA"/>
</dbReference>
<evidence type="ECO:0000256" key="1">
    <source>
        <dbReference type="SAM" id="MobiDB-lite"/>
    </source>
</evidence>
<keyword evidence="2" id="KW-0732">Signal</keyword>
<comment type="caution">
    <text evidence="3">The sequence shown here is derived from an EMBL/GenBank/DDBJ whole genome shotgun (WGS) entry which is preliminary data.</text>
</comment>
<accession>A0ABW1FJG3</accession>
<dbReference type="PROSITE" id="PS51257">
    <property type="entry name" value="PROKAR_LIPOPROTEIN"/>
    <property type="match status" value="1"/>
</dbReference>
<evidence type="ECO:0000256" key="2">
    <source>
        <dbReference type="SAM" id="SignalP"/>
    </source>
</evidence>
<evidence type="ECO:0008006" key="5">
    <source>
        <dbReference type="Google" id="ProtNLM"/>
    </source>
</evidence>
<feature type="region of interest" description="Disordered" evidence="1">
    <location>
        <begin position="207"/>
        <end position="232"/>
    </location>
</feature>
<evidence type="ECO:0000313" key="3">
    <source>
        <dbReference type="EMBL" id="MFC5894607.1"/>
    </source>
</evidence>
<organism evidence="3 4">
    <name type="scientific">Streptomyces ramulosus</name>
    <dbReference type="NCBI Taxonomy" id="47762"/>
    <lineage>
        <taxon>Bacteria</taxon>
        <taxon>Bacillati</taxon>
        <taxon>Actinomycetota</taxon>
        <taxon>Actinomycetes</taxon>
        <taxon>Kitasatosporales</taxon>
        <taxon>Streptomycetaceae</taxon>
        <taxon>Streptomyces</taxon>
    </lineage>
</organism>
<feature type="chain" id="PRO_5046281404" description="Lipoprotein" evidence="2">
    <location>
        <begin position="29"/>
        <end position="232"/>
    </location>
</feature>
<feature type="region of interest" description="Disordered" evidence="1">
    <location>
        <begin position="156"/>
        <end position="180"/>
    </location>
</feature>
<name>A0ABW1FJG3_9ACTN</name>
<keyword evidence="4" id="KW-1185">Reference proteome</keyword>
<sequence>MARRSVRNGGGALTAAVAVLLGATACSASQPQRQSTPDELASRAMERIRTAPSVRVRLERTGSEAMRVDLRVDRGGSCTGRIISADGAADVIKVRKEFWLKPDEALWKAQFGGGSAAPPPFKDRYLHGSTRDEQLSDTASLCDLAGLHRTLAREVGSGPFAGSDPVDVDGRQAETASGKDNAVQISMAGRGEPIRILQHGEGTVTATFTDRGKPVHATAPPPERSVDLDRLR</sequence>
<protein>
    <recommendedName>
        <fullName evidence="5">Lipoprotein</fullName>
    </recommendedName>
</protein>
<evidence type="ECO:0000313" key="4">
    <source>
        <dbReference type="Proteomes" id="UP001596241"/>
    </source>
</evidence>
<feature type="signal peptide" evidence="2">
    <location>
        <begin position="1"/>
        <end position="28"/>
    </location>
</feature>
<dbReference type="RefSeq" id="WP_345088820.1">
    <property type="nucleotide sequence ID" value="NZ_BAAAWG010000015.1"/>
</dbReference>
<dbReference type="Proteomes" id="UP001596241">
    <property type="component" value="Unassembled WGS sequence"/>
</dbReference>
<reference evidence="4" key="1">
    <citation type="journal article" date="2019" name="Int. J. Syst. Evol. Microbiol.">
        <title>The Global Catalogue of Microorganisms (GCM) 10K type strain sequencing project: providing services to taxonomists for standard genome sequencing and annotation.</title>
        <authorList>
            <consortium name="The Broad Institute Genomics Platform"/>
            <consortium name="The Broad Institute Genome Sequencing Center for Infectious Disease"/>
            <person name="Wu L."/>
            <person name="Ma J."/>
        </authorList>
    </citation>
    <scope>NUCLEOTIDE SEQUENCE [LARGE SCALE GENOMIC DNA]</scope>
    <source>
        <strain evidence="4">CGMCC 1.15809</strain>
    </source>
</reference>
<proteinExistence type="predicted"/>
<gene>
    <name evidence="3" type="ORF">ACFP3M_17475</name>
</gene>